<name>A0A3B1D7F7_9ZZZZ</name>
<accession>A0A3B1D7F7</accession>
<dbReference type="AlphaFoldDB" id="A0A3B1D7F7"/>
<evidence type="ECO:0000313" key="1">
    <source>
        <dbReference type="EMBL" id="VAX38816.1"/>
    </source>
</evidence>
<dbReference type="EMBL" id="UOGK01000156">
    <property type="protein sequence ID" value="VAX38816.1"/>
    <property type="molecule type" value="Genomic_DNA"/>
</dbReference>
<organism evidence="1">
    <name type="scientific">hydrothermal vent metagenome</name>
    <dbReference type="NCBI Taxonomy" id="652676"/>
    <lineage>
        <taxon>unclassified sequences</taxon>
        <taxon>metagenomes</taxon>
        <taxon>ecological metagenomes</taxon>
    </lineage>
</organism>
<proteinExistence type="predicted"/>
<protein>
    <submittedName>
        <fullName evidence="1">Uncharacterized protein</fullName>
    </submittedName>
</protein>
<sequence length="96" mass="11146">MHCRGCQRALWKIAARQCPSCDRPFKPSDFRFRPETVRFCCPHCSQGYLGRGADGFPDPRRFACVFCDRVIDIDEMVLEVAQGVEEYQTKPDMIPW</sequence>
<feature type="non-terminal residue" evidence="1">
    <location>
        <position position="96"/>
    </location>
</feature>
<reference evidence="1" key="1">
    <citation type="submission" date="2018-06" db="EMBL/GenBank/DDBJ databases">
        <authorList>
            <person name="Zhirakovskaya E."/>
        </authorList>
    </citation>
    <scope>NUCLEOTIDE SEQUENCE</scope>
</reference>
<gene>
    <name evidence="1" type="ORF">MNBD_PLANCTO03-2165</name>
</gene>